<dbReference type="Gene3D" id="3.30.830.10">
    <property type="entry name" value="Metalloenzyme, LuxS/M16 peptidase-like"/>
    <property type="match status" value="4"/>
</dbReference>
<proteinExistence type="inferred from homology"/>
<dbReference type="InterPro" id="IPR011765">
    <property type="entry name" value="Pept_M16_N"/>
</dbReference>
<feature type="chain" id="PRO_5002117056" evidence="6">
    <location>
        <begin position="24"/>
        <end position="951"/>
    </location>
</feature>
<evidence type="ECO:0000256" key="2">
    <source>
        <dbReference type="ARBA" id="ARBA00022670"/>
    </source>
</evidence>
<evidence type="ECO:0000259" key="8">
    <source>
        <dbReference type="Pfam" id="PF05193"/>
    </source>
</evidence>
<keyword evidence="3 9" id="KW-0378">Hydrolase</keyword>
<dbReference type="GO" id="GO:0006508">
    <property type="term" value="P:proteolysis"/>
    <property type="evidence" value="ECO:0007669"/>
    <property type="project" value="UniProtKB-KW"/>
</dbReference>
<dbReference type="Pfam" id="PF00675">
    <property type="entry name" value="Peptidase_M16"/>
    <property type="match status" value="1"/>
</dbReference>
<dbReference type="InterPro" id="IPR007863">
    <property type="entry name" value="Peptidase_M16_C"/>
</dbReference>
<dbReference type="PANTHER" id="PTHR43690:SF34">
    <property type="entry name" value="ZINC PROTEASE PQQL-LIKE"/>
    <property type="match status" value="1"/>
</dbReference>
<comment type="similarity">
    <text evidence="1">Belongs to the peptidase M16 family.</text>
</comment>
<feature type="domain" description="Peptidase M16 C-terminal" evidence="8">
    <location>
        <begin position="711"/>
        <end position="878"/>
    </location>
</feature>
<gene>
    <name evidence="9" type="ORF">CCYN2B_110092</name>
</gene>
<dbReference type="AlphaFoldDB" id="A0A0B7H4M2"/>
<evidence type="ECO:0000313" key="9">
    <source>
        <dbReference type="EMBL" id="CEN32573.1"/>
    </source>
</evidence>
<dbReference type="EC" id="3.4.24.-" evidence="9"/>
<evidence type="ECO:0000256" key="6">
    <source>
        <dbReference type="SAM" id="SignalP"/>
    </source>
</evidence>
<organism evidence="9 10">
    <name type="scientific">Capnocytophaga cynodegmi</name>
    <dbReference type="NCBI Taxonomy" id="28189"/>
    <lineage>
        <taxon>Bacteria</taxon>
        <taxon>Pseudomonadati</taxon>
        <taxon>Bacteroidota</taxon>
        <taxon>Flavobacteriia</taxon>
        <taxon>Flavobacteriales</taxon>
        <taxon>Flavobacteriaceae</taxon>
        <taxon>Capnocytophaga</taxon>
    </lineage>
</organism>
<keyword evidence="6" id="KW-0732">Signal</keyword>
<feature type="domain" description="Peptidase M16 C-terminal" evidence="8">
    <location>
        <begin position="224"/>
        <end position="403"/>
    </location>
</feature>
<dbReference type="SUPFAM" id="SSF63411">
    <property type="entry name" value="LuxS/MPP-like metallohydrolase"/>
    <property type="match status" value="4"/>
</dbReference>
<evidence type="ECO:0000256" key="3">
    <source>
        <dbReference type="ARBA" id="ARBA00022801"/>
    </source>
</evidence>
<dbReference type="PANTHER" id="PTHR43690">
    <property type="entry name" value="NARDILYSIN"/>
    <property type="match status" value="1"/>
</dbReference>
<name>A0A0B7H4M2_9FLAO</name>
<sequence>MQKFVKSAALAFLGTMLFQSAEASSLEKNNGIYVMPKDSLSLEKALPFDNEVKTGTLPNGFQYFIRKNVEPKNRVTMYLAFKVGSILETESQLGLAHFLEHMNFNGLKHFPKNELVNYLQRAGVRFGGDLNAYTGFDQTVYQLPIASDDPELLKNGLQVMRDWAQDALLTSEEIDKERGVILEEMRGGRGAHQRMRDQYFPMVFNGSRYANRLPIGTEPIVSNFPYEELRKFHRDWYRPDLQSLIVVGDIDEAYIEKEIKRLFSDMRTTPNAPKREVYKVDLLNKNQFMVVTDPEMTATVAQIMIKHPEMKAKTIGDYRQLLMRSVYGQMLNARLGELLQSANTPFLRAHVSISGFLGGLDMYGATVMAKPNELEKGFKSLVRELERIKKHGFTKTEFDRVITSIQKSNETSYTERDKKTSGEYVDRYLNYYLEGQPAMSNEDSYQLTKKLLPTLTLKEVEDLGRKYYADINRDILIMAPEKDKNSLPNESQVNKWISEVESEAIAAYEDKVSDLPLLSKQPQKGSIVSSKELAEVKAKELTLSNGVKVVLKPTTFKNDQILISSYSPGGISLYGDNDYFSASYASSLVNTSGLGQLNSVELTKYMTGKNVSVSAYIGELNEGISGQSDKEGLKTAFELIYAFFTEPRIDEDVFQSIIARSISSMANQENDPNFVFQRDMLKRLYNGSIRRTPITEANLKKVDKNRALSIFKDRFADASDFTFVITGSFTEEEIKPYLEDYLAALPNLKRNEKGKDLGLYEPKKGFKHTTKKGKEEKVSVILSYIGDYKYNDMENINMQALESVLTLRLLERLREEEGGVYGTGANVSYSKFPKNRYSVEIAFGTAVDKYQSLIKSAFEEIEKIKKNGPTQEDLDKFKIEQERQMELIVKENSFWSRYILDGYQLQKPLREPNKYLEDLKKVTSKSVQKVANKYLKENSLFEFILLPDNVK</sequence>
<dbReference type="InterPro" id="IPR011249">
    <property type="entry name" value="Metalloenz_LuxS/M16"/>
</dbReference>
<reference evidence="10" key="1">
    <citation type="submission" date="2015-01" db="EMBL/GenBank/DDBJ databases">
        <authorList>
            <person name="MANFREDI Pablo"/>
        </authorList>
    </citation>
    <scope>NUCLEOTIDE SEQUENCE [LARGE SCALE GENOMIC DNA]</scope>
    <source>
        <strain evidence="10">Ccyn2B</strain>
    </source>
</reference>
<keyword evidence="4" id="KW-0862">Zinc</keyword>
<dbReference type="GO" id="GO:0046872">
    <property type="term" value="F:metal ion binding"/>
    <property type="evidence" value="ECO:0007669"/>
    <property type="project" value="InterPro"/>
</dbReference>
<feature type="signal peptide" evidence="6">
    <location>
        <begin position="1"/>
        <end position="23"/>
    </location>
</feature>
<dbReference type="Pfam" id="PF05193">
    <property type="entry name" value="Peptidase_M16_C"/>
    <property type="match status" value="2"/>
</dbReference>
<evidence type="ECO:0000256" key="4">
    <source>
        <dbReference type="ARBA" id="ARBA00022833"/>
    </source>
</evidence>
<evidence type="ECO:0000256" key="5">
    <source>
        <dbReference type="ARBA" id="ARBA00023049"/>
    </source>
</evidence>
<feature type="domain" description="Peptidase M16 N-terminal" evidence="7">
    <location>
        <begin position="67"/>
        <end position="191"/>
    </location>
</feature>
<dbReference type="RefSeq" id="WP_041989799.1">
    <property type="nucleotide sequence ID" value="NZ_CDOD01000003.1"/>
</dbReference>
<evidence type="ECO:0000256" key="1">
    <source>
        <dbReference type="ARBA" id="ARBA00007261"/>
    </source>
</evidence>
<dbReference type="eggNOG" id="COG0612">
    <property type="taxonomic scope" value="Bacteria"/>
</dbReference>
<evidence type="ECO:0000259" key="7">
    <source>
        <dbReference type="Pfam" id="PF00675"/>
    </source>
</evidence>
<accession>A0A0B7H4M2</accession>
<keyword evidence="2" id="KW-0645">Protease</keyword>
<keyword evidence="5" id="KW-0482">Metalloprotease</keyword>
<dbReference type="STRING" id="28189.CCYN74_10170"/>
<dbReference type="GO" id="GO:0008237">
    <property type="term" value="F:metallopeptidase activity"/>
    <property type="evidence" value="ECO:0007669"/>
    <property type="project" value="UniProtKB-KW"/>
</dbReference>
<dbReference type="EMBL" id="CDOD01000003">
    <property type="protein sequence ID" value="CEN32573.1"/>
    <property type="molecule type" value="Genomic_DNA"/>
</dbReference>
<dbReference type="Proteomes" id="UP000038055">
    <property type="component" value="Unassembled WGS sequence"/>
</dbReference>
<keyword evidence="10" id="KW-1185">Reference proteome</keyword>
<evidence type="ECO:0000313" key="10">
    <source>
        <dbReference type="Proteomes" id="UP000038055"/>
    </source>
</evidence>
<protein>
    <submittedName>
        <fullName evidence="9">Peptidase M16 inactive domain protein</fullName>
        <ecNumber evidence="9">3.4.24.-</ecNumber>
    </submittedName>
</protein>
<dbReference type="InterPro" id="IPR050626">
    <property type="entry name" value="Peptidase_M16"/>
</dbReference>